<accession>A0A9N9H9J8</accession>
<sequence length="57" mass="6711">MAPDITRIIHDLLETQPEMVQVVTPPLGDPMNVQGRMHSMYRHLCWLQRTQQRIQSL</sequence>
<comment type="caution">
    <text evidence="1">The sequence shown here is derived from an EMBL/GenBank/DDBJ whole genome shotgun (WGS) entry which is preliminary data.</text>
</comment>
<proteinExistence type="predicted"/>
<protein>
    <submittedName>
        <fullName evidence="1">13684_t:CDS:1</fullName>
    </submittedName>
</protein>
<organism evidence="1 2">
    <name type="scientific">Acaulospora morrowiae</name>
    <dbReference type="NCBI Taxonomy" id="94023"/>
    <lineage>
        <taxon>Eukaryota</taxon>
        <taxon>Fungi</taxon>
        <taxon>Fungi incertae sedis</taxon>
        <taxon>Mucoromycota</taxon>
        <taxon>Glomeromycotina</taxon>
        <taxon>Glomeromycetes</taxon>
        <taxon>Diversisporales</taxon>
        <taxon>Acaulosporaceae</taxon>
        <taxon>Acaulospora</taxon>
    </lineage>
</organism>
<feature type="non-terminal residue" evidence="1">
    <location>
        <position position="57"/>
    </location>
</feature>
<evidence type="ECO:0000313" key="2">
    <source>
        <dbReference type="Proteomes" id="UP000789342"/>
    </source>
</evidence>
<reference evidence="1" key="1">
    <citation type="submission" date="2021-06" db="EMBL/GenBank/DDBJ databases">
        <authorList>
            <person name="Kallberg Y."/>
            <person name="Tangrot J."/>
            <person name="Rosling A."/>
        </authorList>
    </citation>
    <scope>NUCLEOTIDE SEQUENCE</scope>
    <source>
        <strain evidence="1">CL551</strain>
    </source>
</reference>
<name>A0A9N9H9J8_9GLOM</name>
<evidence type="ECO:0000313" key="1">
    <source>
        <dbReference type="EMBL" id="CAG8658813.1"/>
    </source>
</evidence>
<dbReference type="AlphaFoldDB" id="A0A9N9H9J8"/>
<dbReference type="Proteomes" id="UP000789342">
    <property type="component" value="Unassembled WGS sequence"/>
</dbReference>
<dbReference type="EMBL" id="CAJVPV010011194">
    <property type="protein sequence ID" value="CAG8658813.1"/>
    <property type="molecule type" value="Genomic_DNA"/>
</dbReference>
<gene>
    <name evidence="1" type="ORF">AMORRO_LOCUS10312</name>
</gene>
<keyword evidence="2" id="KW-1185">Reference proteome</keyword>